<comment type="cofactor">
    <cofactor evidence="1 6">
        <name>FAD</name>
        <dbReference type="ChEBI" id="CHEBI:57692"/>
    </cofactor>
</comment>
<evidence type="ECO:0000256" key="1">
    <source>
        <dbReference type="ARBA" id="ARBA00001974"/>
    </source>
</evidence>
<keyword evidence="5 6" id="KW-0560">Oxidoreductase</keyword>
<reference evidence="11" key="1">
    <citation type="submission" date="2016-03" db="EMBL/GenBank/DDBJ databases">
        <title>Complete genome sequence of Solimmundus cernigliae, representing a novel lineage of polycyclic aromatic hydrocarbon degraders within the Gammaproteobacteria.</title>
        <authorList>
            <person name="Singleton D.R."/>
            <person name="Dickey A.N."/>
            <person name="Scholl E.H."/>
            <person name="Wright F.A."/>
            <person name="Aitken M.D."/>
        </authorList>
    </citation>
    <scope>NUCLEOTIDE SEQUENCE [LARGE SCALE GENOMIC DNA]</scope>
    <source>
        <strain evidence="11">TR3.2</strain>
    </source>
</reference>
<dbReference type="Pfam" id="PF02770">
    <property type="entry name" value="Acyl-CoA_dh_M"/>
    <property type="match status" value="1"/>
</dbReference>
<dbReference type="InterPro" id="IPR009075">
    <property type="entry name" value="AcylCo_DH/oxidase_C"/>
</dbReference>
<dbReference type="InterPro" id="IPR006091">
    <property type="entry name" value="Acyl-CoA_Oxase/DH_mid-dom"/>
</dbReference>
<dbReference type="Gene3D" id="2.40.110.10">
    <property type="entry name" value="Butyryl-CoA Dehydrogenase, subunit A, domain 2"/>
    <property type="match status" value="1"/>
</dbReference>
<gene>
    <name evidence="10" type="ORF">PG2T_07505</name>
</gene>
<evidence type="ECO:0000259" key="7">
    <source>
        <dbReference type="Pfam" id="PF00441"/>
    </source>
</evidence>
<dbReference type="InterPro" id="IPR036250">
    <property type="entry name" value="AcylCo_DH-like_C"/>
</dbReference>
<evidence type="ECO:0000256" key="6">
    <source>
        <dbReference type="RuleBase" id="RU362125"/>
    </source>
</evidence>
<accession>A0A1B1YTF1</accession>
<sequence length="399" mass="43857">MDLDFSPEDEAFRAEVREFLATQYPADIRRKVELGLALGKDDYVRFQRLLYLKGWIAPSWPVEHGGCGWSATRRYIFEDELAAADTPRIMPFGLKMLAPVLMAFGSPAQKQRFLPRILSSEDWWCQGYSEPGAGSDLASLRTRAEPAEGGYRVSGSKLWTTYAHYANWMFALVRTASTGKKQEGISFLLIDMQSRGVSVRPIITIDGLHVVNQVFLEDVFAPADCLVGGEGQGWTIAKFLLGHERSNIAGVARSKQQLRRLKRIAAERRLLGDARFADQLARLEIELLALEYTDLRALWEEAAGHAPGPQASLLKVRGTQIQQAITELLMQAVGPYALPYDAKVLKLGWQEAEAVGPEYAALLAASYLFHPGSSYSSVSVPAAAGARGVPGAGRGRESG</sequence>
<dbReference type="InterPro" id="IPR052161">
    <property type="entry name" value="Mycobact_Acyl-CoA_DH"/>
</dbReference>
<evidence type="ECO:0000259" key="8">
    <source>
        <dbReference type="Pfam" id="PF02770"/>
    </source>
</evidence>
<dbReference type="Pfam" id="PF00441">
    <property type="entry name" value="Acyl-CoA_dh_1"/>
    <property type="match status" value="1"/>
</dbReference>
<dbReference type="Pfam" id="PF02771">
    <property type="entry name" value="Acyl-CoA_dh_N"/>
    <property type="match status" value="1"/>
</dbReference>
<keyword evidence="4 6" id="KW-0274">FAD</keyword>
<dbReference type="GO" id="GO:0050660">
    <property type="term" value="F:flavin adenine dinucleotide binding"/>
    <property type="evidence" value="ECO:0007669"/>
    <property type="project" value="InterPro"/>
</dbReference>
<dbReference type="Proteomes" id="UP000092952">
    <property type="component" value="Chromosome"/>
</dbReference>
<dbReference type="InterPro" id="IPR009100">
    <property type="entry name" value="AcylCoA_DH/oxidase_NM_dom_sf"/>
</dbReference>
<feature type="domain" description="Acyl-CoA dehydrogenase/oxidase C-terminal" evidence="7">
    <location>
        <begin position="231"/>
        <end position="340"/>
    </location>
</feature>
<dbReference type="GO" id="GO:0016627">
    <property type="term" value="F:oxidoreductase activity, acting on the CH-CH group of donors"/>
    <property type="evidence" value="ECO:0007669"/>
    <property type="project" value="InterPro"/>
</dbReference>
<feature type="domain" description="Acyl-CoA oxidase/dehydrogenase middle" evidence="8">
    <location>
        <begin position="125"/>
        <end position="209"/>
    </location>
</feature>
<protein>
    <submittedName>
        <fullName evidence="10">Pimeloyl-CoA dehydrogenase large subunit</fullName>
    </submittedName>
</protein>
<dbReference type="InParanoid" id="A0A1B1YTF1"/>
<comment type="similarity">
    <text evidence="2 6">Belongs to the acyl-CoA dehydrogenase family.</text>
</comment>
<organism evidence="10 11">
    <name type="scientific">Immundisolibacter cernigliae</name>
    <dbReference type="NCBI Taxonomy" id="1810504"/>
    <lineage>
        <taxon>Bacteria</taxon>
        <taxon>Pseudomonadati</taxon>
        <taxon>Pseudomonadota</taxon>
        <taxon>Gammaproteobacteria</taxon>
        <taxon>Immundisolibacterales</taxon>
        <taxon>Immundisolibacteraceae</taxon>
        <taxon>Immundisolibacter</taxon>
    </lineage>
</organism>
<evidence type="ECO:0000256" key="5">
    <source>
        <dbReference type="ARBA" id="ARBA00023002"/>
    </source>
</evidence>
<name>A0A1B1YTF1_9GAMM</name>
<dbReference type="RefSeq" id="WP_068803888.1">
    <property type="nucleotide sequence ID" value="NZ_CP014671.1"/>
</dbReference>
<dbReference type="EMBL" id="CP014671">
    <property type="protein sequence ID" value="ANX04045.1"/>
    <property type="molecule type" value="Genomic_DNA"/>
</dbReference>
<dbReference type="SUPFAM" id="SSF47203">
    <property type="entry name" value="Acyl-CoA dehydrogenase C-terminal domain-like"/>
    <property type="match status" value="1"/>
</dbReference>
<evidence type="ECO:0000256" key="4">
    <source>
        <dbReference type="ARBA" id="ARBA00022827"/>
    </source>
</evidence>
<dbReference type="SUPFAM" id="SSF56645">
    <property type="entry name" value="Acyl-CoA dehydrogenase NM domain-like"/>
    <property type="match status" value="1"/>
</dbReference>
<evidence type="ECO:0000256" key="3">
    <source>
        <dbReference type="ARBA" id="ARBA00022630"/>
    </source>
</evidence>
<dbReference type="KEGG" id="gbi:PG2T_07505"/>
<dbReference type="PANTHER" id="PTHR43292:SF3">
    <property type="entry name" value="ACYL-COA DEHYDROGENASE FADE29"/>
    <property type="match status" value="1"/>
</dbReference>
<dbReference type="STRING" id="1810504.PG2T_07505"/>
<dbReference type="AlphaFoldDB" id="A0A1B1YTF1"/>
<dbReference type="Gene3D" id="1.10.540.10">
    <property type="entry name" value="Acyl-CoA dehydrogenase/oxidase, N-terminal domain"/>
    <property type="match status" value="1"/>
</dbReference>
<evidence type="ECO:0000313" key="11">
    <source>
        <dbReference type="Proteomes" id="UP000092952"/>
    </source>
</evidence>
<evidence type="ECO:0000313" key="10">
    <source>
        <dbReference type="EMBL" id="ANX04045.1"/>
    </source>
</evidence>
<proteinExistence type="inferred from homology"/>
<dbReference type="InterPro" id="IPR037069">
    <property type="entry name" value="AcylCoA_DH/ox_N_sf"/>
</dbReference>
<dbReference type="InterPro" id="IPR046373">
    <property type="entry name" value="Acyl-CoA_Oxase/DH_mid-dom_sf"/>
</dbReference>
<dbReference type="Gene3D" id="1.20.140.10">
    <property type="entry name" value="Butyryl-CoA Dehydrogenase, subunit A, domain 3"/>
    <property type="match status" value="1"/>
</dbReference>
<dbReference type="OrthoDB" id="6138585at2"/>
<dbReference type="GO" id="GO:0005886">
    <property type="term" value="C:plasma membrane"/>
    <property type="evidence" value="ECO:0007669"/>
    <property type="project" value="TreeGrafter"/>
</dbReference>
<evidence type="ECO:0000256" key="2">
    <source>
        <dbReference type="ARBA" id="ARBA00009347"/>
    </source>
</evidence>
<keyword evidence="3 6" id="KW-0285">Flavoprotein</keyword>
<feature type="domain" description="Acyl-CoA dehydrogenase/oxidase N-terminal" evidence="9">
    <location>
        <begin position="6"/>
        <end position="121"/>
    </location>
</feature>
<dbReference type="InterPro" id="IPR013786">
    <property type="entry name" value="AcylCoA_DH/ox_N"/>
</dbReference>
<evidence type="ECO:0000259" key="9">
    <source>
        <dbReference type="Pfam" id="PF02771"/>
    </source>
</evidence>
<keyword evidence="11" id="KW-1185">Reference proteome</keyword>
<dbReference type="PANTHER" id="PTHR43292">
    <property type="entry name" value="ACYL-COA DEHYDROGENASE"/>
    <property type="match status" value="1"/>
</dbReference>